<name>A0A4R9K1L5_9LEPT</name>
<keyword evidence="2" id="KW-1185">Reference proteome</keyword>
<comment type="caution">
    <text evidence="1">The sequence shown here is derived from an EMBL/GenBank/DDBJ whole genome shotgun (WGS) entry which is preliminary data.</text>
</comment>
<dbReference type="Proteomes" id="UP000297693">
    <property type="component" value="Unassembled WGS sequence"/>
</dbReference>
<sequence>MKLQSMVMVTGDPEWAIRIEDNYLYYKNENYIITNGDEPVEDLSEDDNEEITFSEETTKRWGSSFEDPLLGNCTNCKFYIRLNASYNFLDYGVCSNKSSNFDKKIVNVKSGCPNFKKEI</sequence>
<evidence type="ECO:0000313" key="1">
    <source>
        <dbReference type="EMBL" id="TGL59006.1"/>
    </source>
</evidence>
<dbReference type="InterPro" id="IPR021391">
    <property type="entry name" value="DUF3027"/>
</dbReference>
<dbReference type="AlphaFoldDB" id="A0A4R9K1L5"/>
<protein>
    <submittedName>
        <fullName evidence="1">DUF3027 domain-containing protein</fullName>
    </submittedName>
</protein>
<dbReference type="Pfam" id="PF11228">
    <property type="entry name" value="DUF3027"/>
    <property type="match status" value="1"/>
</dbReference>
<reference evidence="1" key="1">
    <citation type="journal article" date="2019" name="PLoS Negl. Trop. Dis.">
        <title>Revisiting the worldwide diversity of Leptospira species in the environment.</title>
        <authorList>
            <person name="Vincent A.T."/>
            <person name="Schiettekatte O."/>
            <person name="Bourhy P."/>
            <person name="Veyrier F.J."/>
            <person name="Picardeau M."/>
        </authorList>
    </citation>
    <scope>NUCLEOTIDE SEQUENCE [LARGE SCALE GENOMIC DNA]</scope>
    <source>
        <strain evidence="1">201702476</strain>
    </source>
</reference>
<dbReference type="OrthoDB" id="5185189at2"/>
<organism evidence="1 2">
    <name type="scientific">Leptospira ognonensis</name>
    <dbReference type="NCBI Taxonomy" id="2484945"/>
    <lineage>
        <taxon>Bacteria</taxon>
        <taxon>Pseudomonadati</taxon>
        <taxon>Spirochaetota</taxon>
        <taxon>Spirochaetia</taxon>
        <taxon>Leptospirales</taxon>
        <taxon>Leptospiraceae</taxon>
        <taxon>Leptospira</taxon>
    </lineage>
</organism>
<gene>
    <name evidence="1" type="ORF">EHQ58_10005</name>
</gene>
<dbReference type="RefSeq" id="WP_135623767.1">
    <property type="nucleotide sequence ID" value="NZ_RQGD01000029.1"/>
</dbReference>
<dbReference type="EMBL" id="RQGD01000029">
    <property type="protein sequence ID" value="TGL59006.1"/>
    <property type="molecule type" value="Genomic_DNA"/>
</dbReference>
<evidence type="ECO:0000313" key="2">
    <source>
        <dbReference type="Proteomes" id="UP000297693"/>
    </source>
</evidence>
<accession>A0A4R9K1L5</accession>
<proteinExistence type="predicted"/>